<proteinExistence type="predicted"/>
<protein>
    <submittedName>
        <fullName evidence="2">HK97 gp10 family phage protein</fullName>
    </submittedName>
</protein>
<evidence type="ECO:0000313" key="2">
    <source>
        <dbReference type="EMBL" id="MFD1483564.1"/>
    </source>
</evidence>
<name>A0ABW4E0P8_9RHOB</name>
<comment type="caution">
    <text evidence="2">The sequence shown here is derived from an EMBL/GenBank/DDBJ whole genome shotgun (WGS) entry which is preliminary data.</text>
</comment>
<accession>A0ABW4E0P8</accession>
<feature type="region of interest" description="Disordered" evidence="1">
    <location>
        <begin position="21"/>
        <end position="53"/>
    </location>
</feature>
<dbReference type="Proteomes" id="UP001597302">
    <property type="component" value="Unassembled WGS sequence"/>
</dbReference>
<dbReference type="Pfam" id="PF04883">
    <property type="entry name" value="HK97-gp10_like"/>
    <property type="match status" value="1"/>
</dbReference>
<evidence type="ECO:0000256" key="1">
    <source>
        <dbReference type="SAM" id="MobiDB-lite"/>
    </source>
</evidence>
<organism evidence="2 3">
    <name type="scientific">Paracoccus nototheniae</name>
    <dbReference type="NCBI Taxonomy" id="2489002"/>
    <lineage>
        <taxon>Bacteria</taxon>
        <taxon>Pseudomonadati</taxon>
        <taxon>Pseudomonadota</taxon>
        <taxon>Alphaproteobacteria</taxon>
        <taxon>Rhodobacterales</taxon>
        <taxon>Paracoccaceae</taxon>
        <taxon>Paracoccus</taxon>
    </lineage>
</organism>
<feature type="compositionally biased region" description="Polar residues" evidence="1">
    <location>
        <begin position="32"/>
        <end position="43"/>
    </location>
</feature>
<gene>
    <name evidence="2" type="ORF">ACFQ5P_19930</name>
</gene>
<evidence type="ECO:0000313" key="3">
    <source>
        <dbReference type="Proteomes" id="UP001597302"/>
    </source>
</evidence>
<dbReference type="EMBL" id="JBHTOQ010000083">
    <property type="protein sequence ID" value="MFD1483564.1"/>
    <property type="molecule type" value="Genomic_DNA"/>
</dbReference>
<feature type="non-terminal residue" evidence="2">
    <location>
        <position position="1"/>
    </location>
</feature>
<reference evidence="3" key="1">
    <citation type="journal article" date="2019" name="Int. J. Syst. Evol. Microbiol.">
        <title>The Global Catalogue of Microorganisms (GCM) 10K type strain sequencing project: providing services to taxonomists for standard genome sequencing and annotation.</title>
        <authorList>
            <consortium name="The Broad Institute Genomics Platform"/>
            <consortium name="The Broad Institute Genome Sequencing Center for Infectious Disease"/>
            <person name="Wu L."/>
            <person name="Ma J."/>
        </authorList>
    </citation>
    <scope>NUCLEOTIDE SEQUENCE [LARGE SCALE GENOMIC DNA]</scope>
    <source>
        <strain evidence="3">CCM 8875</strain>
    </source>
</reference>
<dbReference type="InterPro" id="IPR010064">
    <property type="entry name" value="HK97-gp10_tail"/>
</dbReference>
<keyword evidence="3" id="KW-1185">Reference proteome</keyword>
<feature type="region of interest" description="Disordered" evidence="1">
    <location>
        <begin position="77"/>
        <end position="97"/>
    </location>
</feature>
<sequence length="128" mass="13252">ALRPALIQSAEDLARVADALAPEDEGDLKASITVTPPGGTTPSYAEGGGRRQASENQALVTVGSPQVRHGHLVEFGTKPHANGGQFAGTQHPGTPPRPFLAPAARLSLPRARRRIGRAIGLARGEIGL</sequence>
<dbReference type="RefSeq" id="WP_379107725.1">
    <property type="nucleotide sequence ID" value="NZ_JBHTOQ010000083.1"/>
</dbReference>